<gene>
    <name evidence="4" type="ORF">OJ254_21725</name>
</gene>
<dbReference type="RefSeq" id="WP_265363661.1">
    <property type="nucleotide sequence ID" value="NZ_CP110636.1"/>
</dbReference>
<evidence type="ECO:0000313" key="4">
    <source>
        <dbReference type="EMBL" id="UZJ32419.1"/>
    </source>
</evidence>
<organism evidence="4 5">
    <name type="scientific">Streptomyces endophytica</name>
    <dbReference type="NCBI Taxonomy" id="2991496"/>
    <lineage>
        <taxon>Bacteria</taxon>
        <taxon>Bacillati</taxon>
        <taxon>Actinomycetota</taxon>
        <taxon>Actinomycetes</taxon>
        <taxon>Kitasatosporales</taxon>
        <taxon>Streptomycetaceae</taxon>
        <taxon>Streptomyces</taxon>
    </lineage>
</organism>
<protein>
    <submittedName>
        <fullName evidence="4">TerD domain-containing protein</fullName>
    </submittedName>
</protein>
<sequence length="460" mass="47274">MSMPKGGNVPVPAPAVRVELGWRAGPGTPDVDASALLLSSGKVRDDGDFVFYNQPVHASGAVRHEGKRAADGALTDGLTVTLGAVEPAVDRVVLAASADGGTFGSVPGLHIRVRDAADGTELARFDSQDATTETAFVLGELYRRQGAWKFRAVGQGYDSGLAGLATDFGISVEEPPAAPAAAPAAPVPPPAAPPAAAPAPPVAPPPAAFAPPLPDGQPAASRAYPPGQPAPVPVPPAVRLTKVTLTKEAPAVSLTKQGGTSGVMRVNLNWSAGSAGKRLTQKLGRKAMQAMGARGALLPPSGELDLDLCALYELTDGAAGVIHPLGNNFGALHAPPYIQLDGDDRTGAVAAGENMTINLDHQARIKRILIFVTVYAGARTFEGLDATVTLQPQHGAPVDFTLDACTVPSNVCALALITHSGGELVVQREARYLVPQPGVSPQRTVDHAYGWGLNWSPASK</sequence>
<name>A0ABY6PF33_9ACTN</name>
<dbReference type="Proteomes" id="UP001164959">
    <property type="component" value="Chromosome"/>
</dbReference>
<dbReference type="Pfam" id="PF02342">
    <property type="entry name" value="TerD"/>
    <property type="match status" value="1"/>
</dbReference>
<dbReference type="PANTHER" id="PTHR32097">
    <property type="entry name" value="CAMP-BINDING PROTEIN 1-RELATED"/>
    <property type="match status" value="1"/>
</dbReference>
<proteinExistence type="inferred from homology"/>
<feature type="region of interest" description="Disordered" evidence="2">
    <location>
        <begin position="176"/>
        <end position="230"/>
    </location>
</feature>
<keyword evidence="5" id="KW-1185">Reference proteome</keyword>
<feature type="domain" description="TerD" evidence="3">
    <location>
        <begin position="1"/>
        <end position="168"/>
    </location>
</feature>
<dbReference type="InterPro" id="IPR017115">
    <property type="entry name" value="Tellurite_resistance_TerA"/>
</dbReference>
<reference evidence="4" key="1">
    <citation type="submission" date="2022-11" db="EMBL/GenBank/DDBJ databases">
        <title>Identification and genomic analyses of a novel endophytic actinobacterium Streptomyces endophytica sp. nov. with potential for biocontrol of Yam anthracnose.</title>
        <authorList>
            <person name="Huang X."/>
        </authorList>
    </citation>
    <scope>NUCLEOTIDE SEQUENCE</scope>
    <source>
        <strain evidence="4">HNM0140</strain>
    </source>
</reference>
<feature type="compositionally biased region" description="Pro residues" evidence="2">
    <location>
        <begin position="185"/>
        <end position="215"/>
    </location>
</feature>
<dbReference type="PIRSF" id="PIRSF037118">
    <property type="entry name" value="Tellurite_resistance_TerA"/>
    <property type="match status" value="1"/>
</dbReference>
<dbReference type="InterPro" id="IPR003325">
    <property type="entry name" value="TerD"/>
</dbReference>
<dbReference type="PANTHER" id="PTHR32097:SF4">
    <property type="entry name" value="GENERAL STRESS PROTEIN 16U"/>
    <property type="match status" value="1"/>
</dbReference>
<dbReference type="InterPro" id="IPR051324">
    <property type="entry name" value="Stress/Tellurium_Resist"/>
</dbReference>
<evidence type="ECO:0000256" key="2">
    <source>
        <dbReference type="SAM" id="MobiDB-lite"/>
    </source>
</evidence>
<dbReference type="CDD" id="cd06974">
    <property type="entry name" value="TerD_like"/>
    <property type="match status" value="2"/>
</dbReference>
<comment type="similarity">
    <text evidence="1">Belongs to the CAPAB/TerDEXZ family.</text>
</comment>
<accession>A0ABY6PF33</accession>
<dbReference type="EMBL" id="CP110636">
    <property type="protein sequence ID" value="UZJ32419.1"/>
    <property type="molecule type" value="Genomic_DNA"/>
</dbReference>
<evidence type="ECO:0000313" key="5">
    <source>
        <dbReference type="Proteomes" id="UP001164959"/>
    </source>
</evidence>
<evidence type="ECO:0000256" key="1">
    <source>
        <dbReference type="ARBA" id="ARBA00008775"/>
    </source>
</evidence>
<dbReference type="Gene3D" id="2.60.60.30">
    <property type="entry name" value="sav2460 like domains"/>
    <property type="match status" value="2"/>
</dbReference>
<evidence type="ECO:0000259" key="3">
    <source>
        <dbReference type="Pfam" id="PF02342"/>
    </source>
</evidence>